<protein>
    <recommendedName>
        <fullName evidence="4">ABC transporter substrate-binding protein</fullName>
    </recommendedName>
</protein>
<dbReference type="RefSeq" id="WP_034245969.1">
    <property type="nucleotide sequence ID" value="NZ_BJYK01000009.1"/>
</dbReference>
<feature type="chain" id="PRO_5022048944" description="ABC transporter substrate-binding protein" evidence="1">
    <location>
        <begin position="26"/>
        <end position="353"/>
    </location>
</feature>
<evidence type="ECO:0000313" key="3">
    <source>
        <dbReference type="Proteomes" id="UP000321484"/>
    </source>
</evidence>
<dbReference type="AlphaFoldDB" id="A0A511YZP1"/>
<organism evidence="2 3">
    <name type="scientific">Actinotalea fermentans</name>
    <dbReference type="NCBI Taxonomy" id="43671"/>
    <lineage>
        <taxon>Bacteria</taxon>
        <taxon>Bacillati</taxon>
        <taxon>Actinomycetota</taxon>
        <taxon>Actinomycetes</taxon>
        <taxon>Micrococcales</taxon>
        <taxon>Cellulomonadaceae</taxon>
        <taxon>Actinotalea</taxon>
    </lineage>
</organism>
<keyword evidence="3" id="KW-1185">Reference proteome</keyword>
<evidence type="ECO:0008006" key="4">
    <source>
        <dbReference type="Google" id="ProtNLM"/>
    </source>
</evidence>
<dbReference type="Proteomes" id="UP000321484">
    <property type="component" value="Unassembled WGS sequence"/>
</dbReference>
<accession>A0A511YZP1</accession>
<evidence type="ECO:0000256" key="1">
    <source>
        <dbReference type="SAM" id="SignalP"/>
    </source>
</evidence>
<dbReference type="OrthoDB" id="3403621at2"/>
<reference evidence="2 3" key="1">
    <citation type="submission" date="2019-07" db="EMBL/GenBank/DDBJ databases">
        <title>Whole genome shotgun sequence of Actinotalea fermentans NBRC 105374.</title>
        <authorList>
            <person name="Hosoyama A."/>
            <person name="Uohara A."/>
            <person name="Ohji S."/>
            <person name="Ichikawa N."/>
        </authorList>
    </citation>
    <scope>NUCLEOTIDE SEQUENCE [LARGE SCALE GENOMIC DNA]</scope>
    <source>
        <strain evidence="2 3">NBRC 105374</strain>
    </source>
</reference>
<proteinExistence type="predicted"/>
<keyword evidence="1" id="KW-0732">Signal</keyword>
<sequence length="353" mass="39119">MTATPTTARQRTITVRALVLGTALAAGLTGCGGGDGDKPSDGESPMGAIDKMFEEAYADWDEETSNQQQMQVEELVAECMAGLGFEYIPVDYSAMNAGMSISTDDEIPWGTLEFAEQWGYGITTNPWEDSEESPEPLPGDEFVDPNQAITEKMSETELNAYYAALWGEQSMEPTEDGEYVEPSWEEMGCFGSAQHEIYGDSAFGAGEDDPFASLMEEMNTMWESVSTDDRILATEAEWASCMADAGHPNLAKVGDAEQEIYSQVDPIWNDAYSDMPPDATEEDYRAVEQSIQDQLAAITPQEIELAVADYTCRDESGYDDVYSEVNLDLQQKFYDEHKAELEEWIAYQKEQQG</sequence>
<name>A0A511YZP1_9CELL</name>
<gene>
    <name evidence="2" type="ORF">AFE02nite_24180</name>
</gene>
<evidence type="ECO:0000313" key="2">
    <source>
        <dbReference type="EMBL" id="GEN80684.1"/>
    </source>
</evidence>
<dbReference type="EMBL" id="BJYK01000009">
    <property type="protein sequence ID" value="GEN80684.1"/>
    <property type="molecule type" value="Genomic_DNA"/>
</dbReference>
<feature type="signal peptide" evidence="1">
    <location>
        <begin position="1"/>
        <end position="25"/>
    </location>
</feature>
<comment type="caution">
    <text evidence="2">The sequence shown here is derived from an EMBL/GenBank/DDBJ whole genome shotgun (WGS) entry which is preliminary data.</text>
</comment>